<gene>
    <name evidence="2" type="ORF">CTEN0397_LOCUS4542</name>
</gene>
<organism evidence="2">
    <name type="scientific">Cyclophora tenuis</name>
    <name type="common">Marine diatom</name>
    <dbReference type="NCBI Taxonomy" id="216820"/>
    <lineage>
        <taxon>Eukaryota</taxon>
        <taxon>Sar</taxon>
        <taxon>Stramenopiles</taxon>
        <taxon>Ochrophyta</taxon>
        <taxon>Bacillariophyta</taxon>
        <taxon>Fragilariophyceae</taxon>
        <taxon>Fragilariophycidae</taxon>
        <taxon>Cyclophorales</taxon>
        <taxon>Cyclophoraceae</taxon>
        <taxon>Cyclophora</taxon>
    </lineage>
</organism>
<dbReference type="PANTHER" id="PTHR38409:SF1">
    <property type="entry name" value="MITOCHONDRIAL ADAPTER PROTEIN MCP1"/>
    <property type="match status" value="1"/>
</dbReference>
<name>A0A7S1D1Q7_CYCTE</name>
<evidence type="ECO:0000313" key="2">
    <source>
        <dbReference type="EMBL" id="CAD8933513.1"/>
    </source>
</evidence>
<feature type="transmembrane region" description="Helical" evidence="1">
    <location>
        <begin position="151"/>
        <end position="173"/>
    </location>
</feature>
<keyword evidence="1" id="KW-0812">Transmembrane</keyword>
<protein>
    <recommendedName>
        <fullName evidence="3">Mitochondrial adapter protein MCP1 transmembrane domain-containing protein</fullName>
    </recommendedName>
</protein>
<dbReference type="PANTHER" id="PTHR38409">
    <property type="entry name" value="MDM10-COMPLEMENTING PROTEIN 1"/>
    <property type="match status" value="1"/>
</dbReference>
<dbReference type="AlphaFoldDB" id="A0A7S1D1Q7"/>
<dbReference type="SUPFAM" id="SSF81343">
    <property type="entry name" value="Fumarate reductase respiratory complex transmembrane subunits"/>
    <property type="match status" value="1"/>
</dbReference>
<evidence type="ECO:0000256" key="1">
    <source>
        <dbReference type="SAM" id="Phobius"/>
    </source>
</evidence>
<dbReference type="Gene3D" id="1.20.1300.10">
    <property type="entry name" value="Fumarate reductase/succinate dehydrogenase, transmembrane subunit"/>
    <property type="match status" value="1"/>
</dbReference>
<keyword evidence="1" id="KW-1133">Transmembrane helix</keyword>
<reference evidence="2" key="1">
    <citation type="submission" date="2021-01" db="EMBL/GenBank/DDBJ databases">
        <authorList>
            <person name="Corre E."/>
            <person name="Pelletier E."/>
            <person name="Niang G."/>
            <person name="Scheremetjew M."/>
            <person name="Finn R."/>
            <person name="Kale V."/>
            <person name="Holt S."/>
            <person name="Cochrane G."/>
            <person name="Meng A."/>
            <person name="Brown T."/>
            <person name="Cohen L."/>
        </authorList>
    </citation>
    <scope>NUCLEOTIDE SEQUENCE</scope>
    <source>
        <strain evidence="2">ECT3854</strain>
    </source>
</reference>
<feature type="transmembrane region" description="Helical" evidence="1">
    <location>
        <begin position="108"/>
        <end position="131"/>
    </location>
</feature>
<feature type="transmembrane region" description="Helical" evidence="1">
    <location>
        <begin position="194"/>
        <end position="214"/>
    </location>
</feature>
<feature type="transmembrane region" description="Helical" evidence="1">
    <location>
        <begin position="52"/>
        <end position="76"/>
    </location>
</feature>
<keyword evidence="1" id="KW-0472">Membrane</keyword>
<dbReference type="InterPro" id="IPR039960">
    <property type="entry name" value="MCP1"/>
</dbReference>
<dbReference type="InterPro" id="IPR034804">
    <property type="entry name" value="SQR/QFR_C/D"/>
</dbReference>
<evidence type="ECO:0008006" key="3">
    <source>
        <dbReference type="Google" id="ProtNLM"/>
    </source>
</evidence>
<dbReference type="EMBL" id="HBFW01006982">
    <property type="protein sequence ID" value="CAD8933513.1"/>
    <property type="molecule type" value="Transcribed_RNA"/>
</dbReference>
<dbReference type="GO" id="GO:0016020">
    <property type="term" value="C:membrane"/>
    <property type="evidence" value="ECO:0007669"/>
    <property type="project" value="InterPro"/>
</dbReference>
<feature type="transmembrane region" description="Helical" evidence="1">
    <location>
        <begin position="12"/>
        <end position="32"/>
    </location>
</feature>
<accession>A0A7S1D1Q7</accession>
<sequence>MPSSATLKKINAVSGLGFAVFVLLHFLSHYALNLSYEQATETMLAMRIIYQNPVFEVLLLCCLLAHMYSNAGLYMARSKLASTKKDDDAAKKKKQPLPGLTELNAHRYAGYALAVFIFGHVFAVRIAPLLFLPEDPGAYDYSFVAKVYELVPFYIFPIYLSIFGMVGGWHTIYGVRSAIATLSGKSVVGKPFPLPLKIVALLSHALVIGALISLEGYRTTVDMSEKAELHDKLNAAMGIH</sequence>
<proteinExistence type="predicted"/>
<dbReference type="GO" id="GO:0055088">
    <property type="term" value="P:lipid homeostasis"/>
    <property type="evidence" value="ECO:0007669"/>
    <property type="project" value="InterPro"/>
</dbReference>